<sequence length="191" mass="21663">MRNYSLVLLGSIVLALVACEQPVPRSTSADDDYYNLTAYVQQEKQRLQATQPAVLKSVQTENEPAETLQTDSLNWDEELTVFEEADISKPTLREYYTREEESLPDGSIAVTYFKKQDAEAPVEHLYLVLSPEKKVQHLEATLLDQNILFYSRRKAMLDANPQSGNLESYQVTGVQKLIFGDSLHYSVQANL</sequence>
<evidence type="ECO:0000313" key="1">
    <source>
        <dbReference type="EMBL" id="NDK54923.1"/>
    </source>
</evidence>
<comment type="caution">
    <text evidence="1">The sequence shown here is derived from an EMBL/GenBank/DDBJ whole genome shotgun (WGS) entry which is preliminary data.</text>
</comment>
<proteinExistence type="predicted"/>
<organism evidence="1 2">
    <name type="scientific">Pontibacter fetidus</name>
    <dbReference type="NCBI Taxonomy" id="2700082"/>
    <lineage>
        <taxon>Bacteria</taxon>
        <taxon>Pseudomonadati</taxon>
        <taxon>Bacteroidota</taxon>
        <taxon>Cytophagia</taxon>
        <taxon>Cytophagales</taxon>
        <taxon>Hymenobacteraceae</taxon>
        <taxon>Pontibacter</taxon>
    </lineage>
</organism>
<evidence type="ECO:0000313" key="2">
    <source>
        <dbReference type="Proteomes" id="UP000478546"/>
    </source>
</evidence>
<name>A0A6B2GY42_9BACT</name>
<keyword evidence="2" id="KW-1185">Reference proteome</keyword>
<reference evidence="1 2" key="1">
    <citation type="submission" date="2020-01" db="EMBL/GenBank/DDBJ databases">
        <authorList>
            <person name="Kim M.K."/>
        </authorList>
    </citation>
    <scope>NUCLEOTIDE SEQUENCE [LARGE SCALE GENOMIC DNA]</scope>
    <source>
        <strain evidence="1 2">BT213</strain>
    </source>
</reference>
<dbReference type="EMBL" id="JAAEAA010000003">
    <property type="protein sequence ID" value="NDK54923.1"/>
    <property type="molecule type" value="Genomic_DNA"/>
</dbReference>
<dbReference type="Proteomes" id="UP000478546">
    <property type="component" value="Unassembled WGS sequence"/>
</dbReference>
<dbReference type="AlphaFoldDB" id="A0A6B2GY42"/>
<gene>
    <name evidence="1" type="ORF">GWO68_03235</name>
</gene>
<dbReference type="PROSITE" id="PS51257">
    <property type="entry name" value="PROKAR_LIPOPROTEIN"/>
    <property type="match status" value="1"/>
</dbReference>
<accession>A0A6B2GY42</accession>
<dbReference type="RefSeq" id="WP_162344972.1">
    <property type="nucleotide sequence ID" value="NZ_JAAEAA010000003.1"/>
</dbReference>
<protein>
    <submittedName>
        <fullName evidence="1">Uncharacterized protein</fullName>
    </submittedName>
</protein>